<evidence type="ECO:0000313" key="2">
    <source>
        <dbReference type="Proteomes" id="UP001148662"/>
    </source>
</evidence>
<accession>A0ACC1TDF5</accession>
<reference evidence="1" key="1">
    <citation type="submission" date="2022-07" db="EMBL/GenBank/DDBJ databases">
        <title>Genome Sequence of Phlebia brevispora.</title>
        <authorList>
            <person name="Buettner E."/>
        </authorList>
    </citation>
    <scope>NUCLEOTIDE SEQUENCE</scope>
    <source>
        <strain evidence="1">MPL23</strain>
    </source>
</reference>
<organism evidence="1 2">
    <name type="scientific">Phlebia brevispora</name>
    <dbReference type="NCBI Taxonomy" id="194682"/>
    <lineage>
        <taxon>Eukaryota</taxon>
        <taxon>Fungi</taxon>
        <taxon>Dikarya</taxon>
        <taxon>Basidiomycota</taxon>
        <taxon>Agaricomycotina</taxon>
        <taxon>Agaricomycetes</taxon>
        <taxon>Polyporales</taxon>
        <taxon>Meruliaceae</taxon>
        <taxon>Phlebia</taxon>
    </lineage>
</organism>
<evidence type="ECO:0000313" key="1">
    <source>
        <dbReference type="EMBL" id="KAJ3558516.1"/>
    </source>
</evidence>
<protein>
    <submittedName>
        <fullName evidence="1">Uncharacterized protein</fullName>
    </submittedName>
</protein>
<gene>
    <name evidence="1" type="ORF">NM688_g877</name>
</gene>
<dbReference type="EMBL" id="JANHOG010000084">
    <property type="protein sequence ID" value="KAJ3558516.1"/>
    <property type="molecule type" value="Genomic_DNA"/>
</dbReference>
<name>A0ACC1TDF5_9APHY</name>
<keyword evidence="2" id="KW-1185">Reference proteome</keyword>
<dbReference type="Proteomes" id="UP001148662">
    <property type="component" value="Unassembled WGS sequence"/>
</dbReference>
<comment type="caution">
    <text evidence="1">The sequence shown here is derived from an EMBL/GenBank/DDBJ whole genome shotgun (WGS) entry which is preliminary data.</text>
</comment>
<proteinExistence type="predicted"/>
<sequence>MLRKLEGSTVSLATKAAHGRTYAVASSSSGLLRRALPPTAAAFRPLPSSLTRFSRSLVRGYASQPPKGGGGFPGFSMQPQHQKGEALKEYSVDLTELARNGKLDPTIGRDEEIRRTIQILSRRTKSNPVLIGPPGVGKTAILEGLASRIVAKEVPESLQHKRVLSIDLAAIMAGSGVRGAFEEKFKALLRDIEDEANEVICFIDEVHTLFQLGKAEGSIDAGQMIKPALARGLRLVGATTPDEYRKTIGKDAALERRFQPVQIEEPTVESTISILRGLKPRYEVHHGVEISDAALVTAAVYSARYISERYLPDKAIDLVDEAASALRLAQESKPDDLEKLDREIMTLQIELESLKNESDVFSVERRNKVEDTLKQKRKEASELTQIWQAERGRLERLKELKQKLEDAKYELEVAQRQGQYEKASRLRFATIPDLERQLPKENERPDEDTEGPLSMLHDRVTSNDIARVIAKATGIPVQNLLKGEREKLVHMEDALKQRVVGQDHVVTAVSDAVRISRAGLQAPNRPVASFLFLGPTGVGKTELCKALAGFLFNDEQRGLININMSEYHDRHTISRLIGAAPGYVGFEEGGQLTEAVRRRPYAVILLDELEKAHKDVAMILLQILDEGKITDSHGRKVDFKNTIICLTSNLGSDILAHKTSSDSNGLVTDEARDQVLERVSEYFPPELLNRLDSMLVFNKLSRESILQVVSLRLNDVQDRLKHRRITLDVDEAAKDWLADQGYSELYGARSIARVVRTKVLFPLAQKMLKGTIRDGDTVVVRANENGGDLDIQDNHDTDTTIASATSPNSLPMDRERKESTRACLLAEMDQHNRAIIKIKTQLNTLVPVSILPMELLSTIFQIVVDSHSDTRLVSTTPPYAWLSLTHVCTHWRDVAMATPTLWNDIVLPCRLQCISVLLARSQTTPLAVHHRLASSPRRKAEEVQSLEMALQSLHRIRSLTLHLPWELYRKVSSFLVSPAPMLKELSLSTSNMLSCIGRAPPVIRITHALHPMIQKVDLSAYSVSWQELASCHSLRYLSIDYAPFMRPKTNNVADVLNTLRELPLLRTLSLNNVILAPLPADTADGAYVVTLAHLQDLTICGDATTASSLLDNIHHPASTRLELGHAHIGDTEFPLLLPTIRSKLAGGSTIDSIPPKPFRSLAFGLDFKGSFVIRGWSTSLVMDSEATELENELPEFHLELPRWALEFFADLGYDALAGGREPLDLLQAVSALYIVDWSSRELIDVLYGFASRRALATSPASPINIVFPRLRELVLRDVVFDACIGHREGHDSCMLDLANTVKARARHGAEKISRIALAKCVHIVPSNVDHLKREIQEVSWDGIVRIADTVATDSESDIAGDAVEGYED</sequence>